<dbReference type="InterPro" id="IPR011747">
    <property type="entry name" value="CHP02241"/>
</dbReference>
<evidence type="ECO:0000313" key="1">
    <source>
        <dbReference type="EMBL" id="MFC1418208.1"/>
    </source>
</evidence>
<proteinExistence type="predicted"/>
<evidence type="ECO:0000313" key="2">
    <source>
        <dbReference type="Proteomes" id="UP001592531"/>
    </source>
</evidence>
<accession>A0ABV6VX30</accession>
<dbReference type="Proteomes" id="UP001592531">
    <property type="component" value="Unassembled WGS sequence"/>
</dbReference>
<comment type="caution">
    <text evidence="1">The sequence shown here is derived from an EMBL/GenBank/DDBJ whole genome shotgun (WGS) entry which is preliminary data.</text>
</comment>
<keyword evidence="2" id="KW-1185">Reference proteome</keyword>
<name>A0ABV6VX30_9ACTN</name>
<organism evidence="1 2">
    <name type="scientific">Streptacidiphilus cavernicola</name>
    <dbReference type="NCBI Taxonomy" id="3342716"/>
    <lineage>
        <taxon>Bacteria</taxon>
        <taxon>Bacillati</taxon>
        <taxon>Actinomycetota</taxon>
        <taxon>Actinomycetes</taxon>
        <taxon>Kitasatosporales</taxon>
        <taxon>Streptomycetaceae</taxon>
        <taxon>Streptacidiphilus</taxon>
    </lineage>
</organism>
<sequence>MTLQPGESLTTHNFGIQIDGVGLEYLQSISGYKTTQDVIELKQNSANGQPIIKKMPGGRQAGEVTVVYGVTHSTAFTDWHKLSQNGNMGAARKNATIIFYDTQMNPVKRYHLTNAWCSNVVPGDVKAGEPNALTETATIVYEDLVPE</sequence>
<dbReference type="Pfam" id="PF06841">
    <property type="entry name" value="Phage_T4_gp19"/>
    <property type="match status" value="1"/>
</dbReference>
<dbReference type="PANTHER" id="PTHR38009">
    <property type="entry name" value="CONSERVED HYPOTHETICAL PHAGE TAIL PROTEIN"/>
    <property type="match status" value="1"/>
</dbReference>
<dbReference type="RefSeq" id="WP_380537006.1">
    <property type="nucleotide sequence ID" value="NZ_JBHFAB010000011.1"/>
</dbReference>
<dbReference type="EMBL" id="JBHFAB010000011">
    <property type="protein sequence ID" value="MFC1418208.1"/>
    <property type="molecule type" value="Genomic_DNA"/>
</dbReference>
<dbReference type="NCBIfam" id="TIGR02241">
    <property type="entry name" value="conserved hypothetical phage tail region protein"/>
    <property type="match status" value="1"/>
</dbReference>
<reference evidence="1 2" key="1">
    <citation type="submission" date="2024-09" db="EMBL/GenBank/DDBJ databases">
        <authorList>
            <person name="Lee S.D."/>
        </authorList>
    </citation>
    <scope>NUCLEOTIDE SEQUENCE [LARGE SCALE GENOMIC DNA]</scope>
    <source>
        <strain evidence="1 2">N8-3</strain>
    </source>
</reference>
<dbReference type="PANTHER" id="PTHR38009:SF1">
    <property type="entry name" value="CONSERVED HYPOTHETICAL PHAGE TAIL PROTEIN"/>
    <property type="match status" value="1"/>
</dbReference>
<gene>
    <name evidence="1" type="ORF">ACEZDE_16420</name>
</gene>
<protein>
    <submittedName>
        <fullName evidence="1">Phage tail protein</fullName>
    </submittedName>
</protein>
<dbReference type="InterPro" id="IPR010667">
    <property type="entry name" value="Phage_T4_Gp19"/>
</dbReference>